<name>A0AAN4VX77_9BACT</name>
<dbReference type="AlphaFoldDB" id="A0AAN4VX77"/>
<organism evidence="1 2">
    <name type="scientific">Persicobacter diffluens</name>
    <dbReference type="NCBI Taxonomy" id="981"/>
    <lineage>
        <taxon>Bacteria</taxon>
        <taxon>Pseudomonadati</taxon>
        <taxon>Bacteroidota</taxon>
        <taxon>Cytophagia</taxon>
        <taxon>Cytophagales</taxon>
        <taxon>Persicobacteraceae</taxon>
        <taxon>Persicobacter</taxon>
    </lineage>
</organism>
<proteinExistence type="predicted"/>
<evidence type="ECO:0000313" key="1">
    <source>
        <dbReference type="EMBL" id="GJM59990.1"/>
    </source>
</evidence>
<accession>A0AAN4VX77</accession>
<gene>
    <name evidence="1" type="ORF">PEDI_05420</name>
</gene>
<keyword evidence="2" id="KW-1185">Reference proteome</keyword>
<comment type="caution">
    <text evidence="1">The sequence shown here is derived from an EMBL/GenBank/DDBJ whole genome shotgun (WGS) entry which is preliminary data.</text>
</comment>
<dbReference type="EMBL" id="BQKE01000001">
    <property type="protein sequence ID" value="GJM59990.1"/>
    <property type="molecule type" value="Genomic_DNA"/>
</dbReference>
<protein>
    <submittedName>
        <fullName evidence="1">Uncharacterized protein</fullName>
    </submittedName>
</protein>
<evidence type="ECO:0000313" key="2">
    <source>
        <dbReference type="Proteomes" id="UP001310022"/>
    </source>
</evidence>
<reference evidence="1 2" key="1">
    <citation type="submission" date="2021-12" db="EMBL/GenBank/DDBJ databases">
        <title>Genome sequencing of bacteria with rrn-lacking chromosome and rrn-plasmid.</title>
        <authorList>
            <person name="Anda M."/>
            <person name="Iwasaki W."/>
        </authorList>
    </citation>
    <scope>NUCLEOTIDE SEQUENCE [LARGE SCALE GENOMIC DNA]</scope>
    <source>
        <strain evidence="1 2">NBRC 15940</strain>
    </source>
</reference>
<dbReference type="Proteomes" id="UP001310022">
    <property type="component" value="Unassembled WGS sequence"/>
</dbReference>
<sequence length="94" mass="11186">MTGAFLRLTKAKNELLSFNSTLSDIKKNKFRGRRVYTAFLNKQLFTQMMELKFYFLFFEDITKVQILVLLDPSRMSELIMNPLKSENRSRTSFF</sequence>